<dbReference type="InterPro" id="IPR050303">
    <property type="entry name" value="GatZ_KbaZ_carbometab"/>
</dbReference>
<keyword evidence="2" id="KW-0813">Transport</keyword>
<keyword evidence="7 10" id="KW-1133">Transmembrane helix</keyword>
<feature type="transmembrane region" description="Helical" evidence="10">
    <location>
        <begin position="207"/>
        <end position="235"/>
    </location>
</feature>
<feature type="transmembrane region" description="Helical" evidence="10">
    <location>
        <begin position="71"/>
        <end position="89"/>
    </location>
</feature>
<feature type="transmembrane region" description="Helical" evidence="10">
    <location>
        <begin position="172"/>
        <end position="195"/>
    </location>
</feature>
<feature type="transmembrane region" description="Helical" evidence="10">
    <location>
        <begin position="34"/>
        <end position="59"/>
    </location>
</feature>
<reference evidence="11" key="1">
    <citation type="submission" date="2013-07" db="EMBL/GenBank/DDBJ databases">
        <title>Sub-species coevolution in mutualistic symbiosis.</title>
        <authorList>
            <person name="Murfin K."/>
            <person name="Klassen J."/>
            <person name="Lee M."/>
            <person name="Forst S."/>
            <person name="Stock P."/>
            <person name="Goodrich-Blair H."/>
        </authorList>
    </citation>
    <scope>NUCLEOTIDE SEQUENCE [LARGE SCALE GENOMIC DNA]</scope>
    <source>
        <strain evidence="11">Kraussei Quebec</strain>
    </source>
</reference>
<feature type="region of interest" description="Disordered" evidence="9">
    <location>
        <begin position="244"/>
        <end position="264"/>
    </location>
</feature>
<keyword evidence="6 10" id="KW-0812">Transmembrane</keyword>
<keyword evidence="3" id="KW-1003">Cell membrane</keyword>
<feature type="transmembrane region" description="Helical" evidence="10">
    <location>
        <begin position="137"/>
        <end position="160"/>
    </location>
</feature>
<dbReference type="Pfam" id="PF03609">
    <property type="entry name" value="EII-Sor"/>
    <property type="match status" value="1"/>
</dbReference>
<dbReference type="GO" id="GO:0009401">
    <property type="term" value="P:phosphoenolpyruvate-dependent sugar phosphotransferase system"/>
    <property type="evidence" value="ECO:0007669"/>
    <property type="project" value="UniProtKB-KW"/>
</dbReference>
<keyword evidence="8 10" id="KW-0472">Membrane</keyword>
<comment type="subcellular location">
    <subcellularLocation>
        <location evidence="1">Cell membrane</location>
        <topology evidence="1">Multi-pass membrane protein</topology>
    </subcellularLocation>
</comment>
<keyword evidence="12" id="KW-1185">Reference proteome</keyword>
<evidence type="ECO:0000256" key="10">
    <source>
        <dbReference type="SAM" id="Phobius"/>
    </source>
</evidence>
<evidence type="ECO:0000256" key="4">
    <source>
        <dbReference type="ARBA" id="ARBA00022597"/>
    </source>
</evidence>
<evidence type="ECO:0000256" key="6">
    <source>
        <dbReference type="ARBA" id="ARBA00022692"/>
    </source>
</evidence>
<dbReference type="PANTHER" id="PTHR32502">
    <property type="entry name" value="N-ACETYLGALACTOSAMINE PERMEASE II COMPONENT-RELATED"/>
    <property type="match status" value="1"/>
</dbReference>
<comment type="caution">
    <text evidence="11">The sequence shown here is derived from an EMBL/GenBank/DDBJ whole genome shotgun (WGS) entry which is preliminary data.</text>
</comment>
<organism evidence="11 12">
    <name type="scientific">Xenorhabdus bovienii str. kraussei Quebec</name>
    <dbReference type="NCBI Taxonomy" id="1398203"/>
    <lineage>
        <taxon>Bacteria</taxon>
        <taxon>Pseudomonadati</taxon>
        <taxon>Pseudomonadota</taxon>
        <taxon>Gammaproteobacteria</taxon>
        <taxon>Enterobacterales</taxon>
        <taxon>Morganellaceae</taxon>
        <taxon>Xenorhabdus</taxon>
    </lineage>
</organism>
<evidence type="ECO:0000256" key="7">
    <source>
        <dbReference type="ARBA" id="ARBA00022989"/>
    </source>
</evidence>
<name>A0A077P597_XENBV</name>
<dbReference type="AlphaFoldDB" id="A0A077P597"/>
<proteinExistence type="predicted"/>
<sequence>MSMLIDAFLIALLAGIAGVDLFNGLTHIHRPVVVGPLVGLILGDVQTGLLVGGTLELIWMGMVPLAGAQPPNVVIGGIIGTTFAILTQADPKVAIGIAVPFAIAVQGCITLLFTIYSPMMHKCDQMVKQINWRGVEWVNYFGIIILFCFYFTVTFLPVYFGADAASLMVKKAPQWLLDGLAVAGGMMPAIGFSLLMKIMMKKTYVAYFILGFISVTFLKMPIIAVALGAFAIALIDFFNRTRNDEGNTQGPPSQSNAQEMNDGI</sequence>
<evidence type="ECO:0000256" key="8">
    <source>
        <dbReference type="ARBA" id="ARBA00023136"/>
    </source>
</evidence>
<evidence type="ECO:0000256" key="3">
    <source>
        <dbReference type="ARBA" id="ARBA00022475"/>
    </source>
</evidence>
<feature type="compositionally biased region" description="Polar residues" evidence="9">
    <location>
        <begin position="246"/>
        <end position="264"/>
    </location>
</feature>
<dbReference type="InterPro" id="IPR047835">
    <property type="entry name" value="PTS_IIC_GalNAc_AgaW-like"/>
</dbReference>
<evidence type="ECO:0000256" key="5">
    <source>
        <dbReference type="ARBA" id="ARBA00022683"/>
    </source>
</evidence>
<accession>A0A077P597</accession>
<dbReference type="NCBIfam" id="NF040757">
    <property type="entry name" value="AgaW"/>
    <property type="match status" value="1"/>
</dbReference>
<evidence type="ECO:0000256" key="9">
    <source>
        <dbReference type="SAM" id="MobiDB-lite"/>
    </source>
</evidence>
<evidence type="ECO:0000313" key="12">
    <source>
        <dbReference type="Proteomes" id="UP000028500"/>
    </source>
</evidence>
<gene>
    <name evidence="11" type="primary">agaW</name>
    <name evidence="11" type="ORF">XBKQ1_2220044</name>
</gene>
<dbReference type="PROSITE" id="PS51106">
    <property type="entry name" value="PTS_EIIC_TYPE_4"/>
    <property type="match status" value="1"/>
</dbReference>
<feature type="transmembrane region" description="Helical" evidence="10">
    <location>
        <begin position="95"/>
        <end position="116"/>
    </location>
</feature>
<dbReference type="PANTHER" id="PTHR32502:SF8">
    <property type="entry name" value="N-ACETYLGALACTOSAMINE PERMEASE IIC COMPONENT 1"/>
    <property type="match status" value="1"/>
</dbReference>
<dbReference type="GO" id="GO:0005886">
    <property type="term" value="C:plasma membrane"/>
    <property type="evidence" value="ECO:0007669"/>
    <property type="project" value="UniProtKB-SubCell"/>
</dbReference>
<keyword evidence="4" id="KW-0762">Sugar transport</keyword>
<keyword evidence="5" id="KW-0598">Phosphotransferase system</keyword>
<dbReference type="Proteomes" id="UP000028500">
    <property type="component" value="Unassembled WGS sequence"/>
</dbReference>
<dbReference type="HOGENOM" id="CLU_069101_2_1_6"/>
<protein>
    <submittedName>
        <fullName evidence="11">N-acetylgalactosamine-specific PTS system, EIIC component</fullName>
    </submittedName>
</protein>
<dbReference type="InterPro" id="IPR004700">
    <property type="entry name" value="PTS_IIC_man"/>
</dbReference>
<evidence type="ECO:0000313" key="11">
    <source>
        <dbReference type="EMBL" id="CDH19640.1"/>
    </source>
</evidence>
<dbReference type="EMBL" id="CBSY010000138">
    <property type="protein sequence ID" value="CDH19640.1"/>
    <property type="molecule type" value="Genomic_DNA"/>
</dbReference>
<evidence type="ECO:0000256" key="1">
    <source>
        <dbReference type="ARBA" id="ARBA00004651"/>
    </source>
</evidence>
<evidence type="ECO:0000256" key="2">
    <source>
        <dbReference type="ARBA" id="ARBA00022448"/>
    </source>
</evidence>